<keyword evidence="7 11" id="KW-1133">Transmembrane helix</keyword>
<dbReference type="InterPro" id="IPR027417">
    <property type="entry name" value="P-loop_NTPase"/>
</dbReference>
<dbReference type="PANTHER" id="PTHR32198">
    <property type="entry name" value="MITOCHONDRIAL ESCAPE PROTEIN 2"/>
    <property type="match status" value="1"/>
</dbReference>
<evidence type="ECO:0000313" key="15">
    <source>
        <dbReference type="Proteomes" id="UP001148786"/>
    </source>
</evidence>
<keyword evidence="12" id="KW-0175">Coiled coil</keyword>
<dbReference type="Pfam" id="PF10443">
    <property type="entry name" value="RNA12"/>
    <property type="match status" value="1"/>
</dbReference>
<comment type="function">
    <text evidence="10 11">Plays a role in maintaining the mitochondrial genome and in controlling the mtDNA escape. Involved in the regulation of mtDNA nucleotide structure and number. May have a dispensable role in early maturation of pre-rRNA.</text>
</comment>
<evidence type="ECO:0000256" key="10">
    <source>
        <dbReference type="ARBA" id="ARBA00025276"/>
    </source>
</evidence>
<keyword evidence="9 11" id="KW-0472">Membrane</keyword>
<dbReference type="InterPro" id="IPR059112">
    <property type="entry name" value="CysZ/EI24"/>
</dbReference>
<evidence type="ECO:0000313" key="14">
    <source>
        <dbReference type="EMBL" id="KAJ3517792.1"/>
    </source>
</evidence>
<keyword evidence="5 11" id="KW-0812">Transmembrane</keyword>
<accession>A0A9W8N265</accession>
<dbReference type="Pfam" id="PF07264">
    <property type="entry name" value="EI24"/>
    <property type="match status" value="1"/>
</dbReference>
<evidence type="ECO:0000256" key="5">
    <source>
        <dbReference type="ARBA" id="ARBA00022692"/>
    </source>
</evidence>
<evidence type="ECO:0000256" key="11">
    <source>
        <dbReference type="RuleBase" id="RU367108"/>
    </source>
</evidence>
<dbReference type="Proteomes" id="UP001148786">
    <property type="component" value="Unassembled WGS sequence"/>
</dbReference>
<name>A0A9W8N265_9AGAR</name>
<feature type="transmembrane region" description="Helical" evidence="11">
    <location>
        <begin position="253"/>
        <end position="270"/>
    </location>
</feature>
<evidence type="ECO:0000256" key="6">
    <source>
        <dbReference type="ARBA" id="ARBA00022792"/>
    </source>
</evidence>
<keyword evidence="11" id="KW-0507">mRNA processing</keyword>
<evidence type="ECO:0000256" key="9">
    <source>
        <dbReference type="ARBA" id="ARBA00023136"/>
    </source>
</evidence>
<evidence type="ECO:0000256" key="12">
    <source>
        <dbReference type="SAM" id="Coils"/>
    </source>
</evidence>
<sequence>MLRSSRRVVASARRAYSTQANTREGWLYVDSVFPVQIARWDFRHYIGIFRQEHLLDALQTRLEHLSSVHNFKPLELQPQRKDGGVFVRFSYTPSEDAGINDCEKHLSALENALREEANARGALPTWLGVGSGDIWLVRGSPWKEDMNRFASTIVKFTFDGPDIQEQSLYELCRPYGKINDITPPSVVPAGVCRSATVTFHRIRSATIARNVIHGLAIHSQSSNSPTVTRLRAQYQRPLETHVIRNWMSSHPKIMLPIIVFLLGSITYTIFDPLRAFMVEAKMMDWFDYRKFKLYQWLRVNTLERFSGTLGATHRVDTATGVWKERKDAEAAVKAYLADMPGTIAFIHGPQGSGKSSMLRVVLEESGRNALIIDCRTLNNATSDSALVSGLANQTGYWPVFTFLNSMNSLVDLASVGLIGQKAGLSNSVPDQLKQILTVVTAGLKRVSASHHSAIQRHIKQQENLEAHRIQEAYMRRSIREGTWHDGRLDCIAGNGVMSELGVGDEPFGEDMILRIPEEKDEEQTMAERDHAIRRQKTQEDAEAIRSLPIVVIRNFALTAGSTSREEMLNVLAQWAATLAENHIAHVIVLSDNRENAKRLAKALPSKPLHSVALSDADSASSLSFVKQKLQDAGIDVGISGQASRHVERLGGRASDLESLIHKVRSGMSIEEAVEDIISRGVAELRKNAFGDDADDAKSLPWTREQAWKVLKVLSKAPEVGYYELLVDFPFKGDEGALRNMEHAELICIGTKDGRPSSIRPGKPVFRWVFERVVNDKIFRATQELGYNEKQIAEAEGKIKGYEEELALLVETMKNENRRWWQFGRSACRERARYVGDRLVTAERKVEVLERKNGELKRILAKGGVVTCYDVARVAFCALFSGPFAFVAAGIMVLSEACLLVSFVSKLLSAAQDRIFDAVLLQQGNQSLVERGRHVKSNSSGLGKSLIQPLNRLSREGLVRYIVSLPLNSIPGVGTALFLLCNGIKSGPAFHNRYFQLKNLDKSTREAFVEKRRGAYTAFGATALALNLVPVIGLLFNITSTIGAALWANKL</sequence>
<organism evidence="14 15">
    <name type="scientific">Agrocybe chaxingu</name>
    <dbReference type="NCBI Taxonomy" id="84603"/>
    <lineage>
        <taxon>Eukaryota</taxon>
        <taxon>Fungi</taxon>
        <taxon>Dikarya</taxon>
        <taxon>Basidiomycota</taxon>
        <taxon>Agaricomycotina</taxon>
        <taxon>Agaricomycetes</taxon>
        <taxon>Agaricomycetidae</taxon>
        <taxon>Agaricales</taxon>
        <taxon>Agaricineae</taxon>
        <taxon>Strophariaceae</taxon>
        <taxon>Agrocybe</taxon>
    </lineage>
</organism>
<evidence type="ECO:0000256" key="8">
    <source>
        <dbReference type="ARBA" id="ARBA00023128"/>
    </source>
</evidence>
<evidence type="ECO:0000256" key="1">
    <source>
        <dbReference type="ARBA" id="ARBA00004141"/>
    </source>
</evidence>
<dbReference type="GO" id="GO:0003723">
    <property type="term" value="F:RNA binding"/>
    <property type="evidence" value="ECO:0007669"/>
    <property type="project" value="UniProtKB-UniRule"/>
</dbReference>
<comment type="caution">
    <text evidence="11">Lacks conserved residue(s) required for the propagation of feature annotation.</text>
</comment>
<evidence type="ECO:0000256" key="4">
    <source>
        <dbReference type="ARBA" id="ARBA00020222"/>
    </source>
</evidence>
<dbReference type="OrthoDB" id="10267654at2759"/>
<dbReference type="GO" id="GO:0005743">
    <property type="term" value="C:mitochondrial inner membrane"/>
    <property type="evidence" value="ECO:0007669"/>
    <property type="project" value="UniProtKB-SubCell"/>
</dbReference>
<gene>
    <name evidence="14" type="ORF">NLJ89_g264</name>
</gene>
<proteinExistence type="inferred from homology"/>
<dbReference type="EMBL" id="JANKHO010000010">
    <property type="protein sequence ID" value="KAJ3517792.1"/>
    <property type="molecule type" value="Genomic_DNA"/>
</dbReference>
<evidence type="ECO:0000256" key="2">
    <source>
        <dbReference type="ARBA" id="ARBA00004434"/>
    </source>
</evidence>
<dbReference type="AlphaFoldDB" id="A0A9W8N265"/>
<keyword evidence="15" id="KW-1185">Reference proteome</keyword>
<dbReference type="SUPFAM" id="SSF54928">
    <property type="entry name" value="RNA-binding domain, RBD"/>
    <property type="match status" value="1"/>
</dbReference>
<feature type="transmembrane region" description="Helical" evidence="11">
    <location>
        <begin position="1014"/>
        <end position="1047"/>
    </location>
</feature>
<dbReference type="InterPro" id="IPR039627">
    <property type="entry name" value="Yme2_C"/>
</dbReference>
<feature type="coiled-coil region" evidence="12">
    <location>
        <begin position="784"/>
        <end position="858"/>
    </location>
</feature>
<dbReference type="PANTHER" id="PTHR32198:SF2">
    <property type="entry name" value="MITOCHONDRIAL ESCAPE PROTEIN 2"/>
    <property type="match status" value="1"/>
</dbReference>
<dbReference type="GO" id="GO:0006397">
    <property type="term" value="P:mRNA processing"/>
    <property type="evidence" value="ECO:0007669"/>
    <property type="project" value="UniProtKB-UniRule"/>
</dbReference>
<comment type="similarity">
    <text evidence="3 11">Belongs to the YME2 family.</text>
</comment>
<keyword evidence="6 11" id="KW-0999">Mitochondrion inner membrane</keyword>
<evidence type="ECO:0000256" key="7">
    <source>
        <dbReference type="ARBA" id="ARBA00022989"/>
    </source>
</evidence>
<dbReference type="InterPro" id="IPR018850">
    <property type="entry name" value="Mt_escape_2_C"/>
</dbReference>
<protein>
    <recommendedName>
        <fullName evidence="4 11">Mitochondrial escape protein 2</fullName>
    </recommendedName>
</protein>
<keyword evidence="11" id="KW-0694">RNA-binding</keyword>
<comment type="subcellular location">
    <subcellularLocation>
        <location evidence="1">Membrane</location>
        <topology evidence="1">Multi-pass membrane protein</topology>
    </subcellularLocation>
    <subcellularLocation>
        <location evidence="2 11">Mitochondrion inner membrane</location>
        <topology evidence="2 11">Single-pass membrane protein</topology>
    </subcellularLocation>
</comment>
<keyword evidence="8 11" id="KW-0496">Mitochondrion</keyword>
<feature type="transmembrane region" description="Helical" evidence="11">
    <location>
        <begin position="883"/>
        <end position="903"/>
    </location>
</feature>
<evidence type="ECO:0000256" key="3">
    <source>
        <dbReference type="ARBA" id="ARBA00010320"/>
    </source>
</evidence>
<dbReference type="InterPro" id="IPR035979">
    <property type="entry name" value="RBD_domain_sf"/>
</dbReference>
<reference evidence="14" key="1">
    <citation type="submission" date="2022-07" db="EMBL/GenBank/DDBJ databases">
        <title>Genome Sequence of Agrocybe chaxingu.</title>
        <authorList>
            <person name="Buettner E."/>
        </authorList>
    </citation>
    <scope>NUCLEOTIDE SEQUENCE</scope>
    <source>
        <strain evidence="14">MP-N11</strain>
    </source>
</reference>
<dbReference type="SUPFAM" id="SSF52540">
    <property type="entry name" value="P-loop containing nucleoside triphosphate hydrolases"/>
    <property type="match status" value="1"/>
</dbReference>
<evidence type="ECO:0000259" key="13">
    <source>
        <dbReference type="Pfam" id="PF10443"/>
    </source>
</evidence>
<comment type="caution">
    <text evidence="14">The sequence shown here is derived from an EMBL/GenBank/DDBJ whole genome shotgun (WGS) entry which is preliminary data.</text>
</comment>
<feature type="domain" description="Mitochondrial escape protein 2 C-terminal" evidence="13">
    <location>
        <begin position="325"/>
        <end position="809"/>
    </location>
</feature>